<sequence>KTFFFFLKHVKKVSVNEKETKAIEEIAIGDAVMSYNCKTGSLDSTVVRRVDTYQVNEFAAIRLSNGQTLTTTVNHPIFVKGCNGYCCVEPNGAYPRALAVGDEVVLFANDCDCRSLKSVFVSSINVQLVHSDQTSQLPKVFAVYVASPNKNMFANGVLVHNGSGEVDLEPVIIKVRVREFPFCSQCQFDEAMDCARVMRGDYQCSRCRQSIYFGNVIYQCPKDSAHILCGPCGKEALKFKEMDDFTLPVVRDKRYPVRVTLQYYKATSNGKSKAQIDNSQKQADFIGSLVTDGLTERPTDWVSKGIEKIASSSDNDKHLKEALVNLGLYDTYYISFKTSTVDDEVLLTLTEKDLNKLLPKAEDYTKFRQWLEEYKTMLKLLNEEEPDTGFGVDNNIFF</sequence>
<dbReference type="InterPro" id="IPR013761">
    <property type="entry name" value="SAM/pointed_sf"/>
</dbReference>
<gene>
    <name evidence="2" type="ORF">RFI_21501</name>
</gene>
<dbReference type="Gene3D" id="2.170.16.10">
    <property type="entry name" value="Hedgehog/Intein (Hint) domain"/>
    <property type="match status" value="1"/>
</dbReference>
<dbReference type="GO" id="GO:0016540">
    <property type="term" value="P:protein autoprocessing"/>
    <property type="evidence" value="ECO:0007669"/>
    <property type="project" value="InterPro"/>
</dbReference>
<organism evidence="2 3">
    <name type="scientific">Reticulomyxa filosa</name>
    <dbReference type="NCBI Taxonomy" id="46433"/>
    <lineage>
        <taxon>Eukaryota</taxon>
        <taxon>Sar</taxon>
        <taxon>Rhizaria</taxon>
        <taxon>Retaria</taxon>
        <taxon>Foraminifera</taxon>
        <taxon>Monothalamids</taxon>
        <taxon>Reticulomyxidae</taxon>
        <taxon>Reticulomyxa</taxon>
    </lineage>
</organism>
<accession>X6MPG2</accession>
<feature type="non-terminal residue" evidence="2">
    <location>
        <position position="1"/>
    </location>
</feature>
<dbReference type="Gene3D" id="1.10.150.50">
    <property type="entry name" value="Transcription Factor, Ets-1"/>
    <property type="match status" value="1"/>
</dbReference>
<dbReference type="InterPro" id="IPR001767">
    <property type="entry name" value="Hedgehog_Hint"/>
</dbReference>
<dbReference type="Pfam" id="PF01079">
    <property type="entry name" value="Hint"/>
    <property type="match status" value="1"/>
</dbReference>
<name>X6MPG2_RETFI</name>
<reference evidence="2 3" key="1">
    <citation type="journal article" date="2013" name="Curr. Biol.">
        <title>The Genome of the Foraminiferan Reticulomyxa filosa.</title>
        <authorList>
            <person name="Glockner G."/>
            <person name="Hulsmann N."/>
            <person name="Schleicher M."/>
            <person name="Noegel A.A."/>
            <person name="Eichinger L."/>
            <person name="Gallinger C."/>
            <person name="Pawlowski J."/>
            <person name="Sierra R."/>
            <person name="Euteneuer U."/>
            <person name="Pillet L."/>
            <person name="Moustafa A."/>
            <person name="Platzer M."/>
            <person name="Groth M."/>
            <person name="Szafranski K."/>
            <person name="Schliwa M."/>
        </authorList>
    </citation>
    <scope>NUCLEOTIDE SEQUENCE [LARGE SCALE GENOMIC DNA]</scope>
</reference>
<evidence type="ECO:0000313" key="3">
    <source>
        <dbReference type="Proteomes" id="UP000023152"/>
    </source>
</evidence>
<protein>
    <recommendedName>
        <fullName evidence="1">Hedgehog protein Hint domain-containing protein</fullName>
    </recommendedName>
</protein>
<dbReference type="Proteomes" id="UP000023152">
    <property type="component" value="Unassembled WGS sequence"/>
</dbReference>
<dbReference type="AlphaFoldDB" id="X6MPG2"/>
<proteinExistence type="predicted"/>
<dbReference type="InterPro" id="IPR036844">
    <property type="entry name" value="Hint_dom_sf"/>
</dbReference>
<comment type="caution">
    <text evidence="2">The sequence shown here is derived from an EMBL/GenBank/DDBJ whole genome shotgun (WGS) entry which is preliminary data.</text>
</comment>
<keyword evidence="3" id="KW-1185">Reference proteome</keyword>
<feature type="domain" description="Hedgehog protein Hint" evidence="1">
    <location>
        <begin position="12"/>
        <end position="126"/>
    </location>
</feature>
<dbReference type="CDD" id="cd00081">
    <property type="entry name" value="Hint"/>
    <property type="match status" value="1"/>
</dbReference>
<evidence type="ECO:0000313" key="2">
    <source>
        <dbReference type="EMBL" id="ETO15863.1"/>
    </source>
</evidence>
<dbReference type="EMBL" id="ASPP01018736">
    <property type="protein sequence ID" value="ETO15863.1"/>
    <property type="molecule type" value="Genomic_DNA"/>
</dbReference>
<dbReference type="SUPFAM" id="SSF51294">
    <property type="entry name" value="Hedgehog/intein (Hint) domain"/>
    <property type="match status" value="1"/>
</dbReference>
<evidence type="ECO:0000259" key="1">
    <source>
        <dbReference type="Pfam" id="PF01079"/>
    </source>
</evidence>